<organism evidence="10 11">
    <name type="scientific">Penicillium cataractarum</name>
    <dbReference type="NCBI Taxonomy" id="2100454"/>
    <lineage>
        <taxon>Eukaryota</taxon>
        <taxon>Fungi</taxon>
        <taxon>Dikarya</taxon>
        <taxon>Ascomycota</taxon>
        <taxon>Pezizomycotina</taxon>
        <taxon>Eurotiomycetes</taxon>
        <taxon>Eurotiomycetidae</taxon>
        <taxon>Eurotiales</taxon>
        <taxon>Aspergillaceae</taxon>
        <taxon>Penicillium</taxon>
    </lineage>
</organism>
<dbReference type="Pfam" id="PF02696">
    <property type="entry name" value="SelO"/>
    <property type="match status" value="1"/>
</dbReference>
<keyword evidence="5" id="KW-0479">Metal-binding</keyword>
<dbReference type="AlphaFoldDB" id="A0A9W9RQP6"/>
<reference evidence="10" key="1">
    <citation type="submission" date="2022-11" db="EMBL/GenBank/DDBJ databases">
        <authorList>
            <person name="Petersen C."/>
        </authorList>
    </citation>
    <scope>NUCLEOTIDE SEQUENCE</scope>
    <source>
        <strain evidence="10">IBT 29864</strain>
    </source>
</reference>
<dbReference type="GO" id="GO:0005524">
    <property type="term" value="F:ATP binding"/>
    <property type="evidence" value="ECO:0007669"/>
    <property type="project" value="UniProtKB-KW"/>
</dbReference>
<dbReference type="InterPro" id="IPR003846">
    <property type="entry name" value="SelO"/>
</dbReference>
<accession>A0A9W9RQP6</accession>
<evidence type="ECO:0000256" key="2">
    <source>
        <dbReference type="ARBA" id="ARBA00009747"/>
    </source>
</evidence>
<gene>
    <name evidence="10" type="ORF">N7496_010364</name>
</gene>
<keyword evidence="8" id="KW-0460">Magnesium</keyword>
<keyword evidence="7" id="KW-0067">ATP-binding</keyword>
<evidence type="ECO:0000256" key="4">
    <source>
        <dbReference type="ARBA" id="ARBA00022695"/>
    </source>
</evidence>
<keyword evidence="3" id="KW-0808">Transferase</keyword>
<keyword evidence="11" id="KW-1185">Reference proteome</keyword>
<dbReference type="EMBL" id="JAPZBS010000008">
    <property type="protein sequence ID" value="KAJ5364651.1"/>
    <property type="molecule type" value="Genomic_DNA"/>
</dbReference>
<evidence type="ECO:0000256" key="6">
    <source>
        <dbReference type="ARBA" id="ARBA00022741"/>
    </source>
</evidence>
<comment type="cofactor">
    <cofactor evidence="1">
        <name>Mg(2+)</name>
        <dbReference type="ChEBI" id="CHEBI:18420"/>
    </cofactor>
</comment>
<dbReference type="PANTHER" id="PTHR32057">
    <property type="entry name" value="PROTEIN ADENYLYLTRANSFERASE SELO, MITOCHONDRIAL"/>
    <property type="match status" value="1"/>
</dbReference>
<keyword evidence="4" id="KW-0548">Nucleotidyltransferase</keyword>
<evidence type="ECO:0000256" key="5">
    <source>
        <dbReference type="ARBA" id="ARBA00022723"/>
    </source>
</evidence>
<sequence length="665" mass="74409">MPAIPARMLRACGRSLYMTSAPSSLHSTRIRLGQMASHLSTTSNNSTIPAGTMSLADLPKSNVFTSKLPADPAFETPEASHKAPRQTLGPRMVKGALFTYVRPELVEEPELLGVSPRAMADLGLKPGEEQTPSFQALVAGNEFAWSEEKGGVYPWAQCYGGSGRKLTATSGSWAGQLGDGRAISLFETTNPETKKRYELQLKGAGKTPYSRFADGKAVLRSSIREYIVSEALNALGVPTTRALSLTLLPKSQVLRERIEPGAIVARFAESWLRIGTFDLLRVRGERDLIRQLSTYIAEDVFGGWETLPAAISVGEGQTAAEMDDPPRGISRDEIQTQQGVDENRFARLYREIVRRNAKTVAAWQAYGFMNGVLNTDNTSIFGLSMDYGPFAFMDNFDPQYTPNHDDHMLRYSYKNQPSIIWWNLVRLGESLGELLGAGNKVDDATFIKDGVSEEMEAELIKRAETIIERTGEEFKTVFLNEYKRLMCQRLGLKTQQESDFQKLFSEMLDTLEALELDFNHFFRRLSGLTLSELETEEKRVAVASVFFHAEGSGGIGYTEESARARIAKWLDSWRTRVLEDWGSDADSERQVAMKAVNPNFVPRGWILDEVIERVEKKGDRDILGRVMQMSLNPFNEEWGLHKAEEERFCGDVPKYKRAMMCSCSS</sequence>
<evidence type="ECO:0000256" key="8">
    <source>
        <dbReference type="ARBA" id="ARBA00022842"/>
    </source>
</evidence>
<evidence type="ECO:0000256" key="3">
    <source>
        <dbReference type="ARBA" id="ARBA00022679"/>
    </source>
</evidence>
<dbReference type="GO" id="GO:0005739">
    <property type="term" value="C:mitochondrion"/>
    <property type="evidence" value="ECO:0007669"/>
    <property type="project" value="TreeGrafter"/>
</dbReference>
<dbReference type="Proteomes" id="UP001147782">
    <property type="component" value="Unassembled WGS sequence"/>
</dbReference>
<dbReference type="RefSeq" id="XP_056552277.1">
    <property type="nucleotide sequence ID" value="XM_056703277.1"/>
</dbReference>
<evidence type="ECO:0000313" key="11">
    <source>
        <dbReference type="Proteomes" id="UP001147782"/>
    </source>
</evidence>
<dbReference type="GO" id="GO:0046872">
    <property type="term" value="F:metal ion binding"/>
    <property type="evidence" value="ECO:0007669"/>
    <property type="project" value="UniProtKB-KW"/>
</dbReference>
<comment type="similarity">
    <text evidence="2">Belongs to the SELO family.</text>
</comment>
<dbReference type="GeneID" id="81442456"/>
<reference evidence="10" key="2">
    <citation type="journal article" date="2023" name="IMA Fungus">
        <title>Comparative genomic study of the Penicillium genus elucidates a diverse pangenome and 15 lateral gene transfer events.</title>
        <authorList>
            <person name="Petersen C."/>
            <person name="Sorensen T."/>
            <person name="Nielsen M.R."/>
            <person name="Sondergaard T.E."/>
            <person name="Sorensen J.L."/>
            <person name="Fitzpatrick D.A."/>
            <person name="Frisvad J.C."/>
            <person name="Nielsen K.L."/>
        </authorList>
    </citation>
    <scope>NUCLEOTIDE SEQUENCE</scope>
    <source>
        <strain evidence="10">IBT 29864</strain>
    </source>
</reference>
<dbReference type="GO" id="GO:0070733">
    <property type="term" value="F:AMPylase activity"/>
    <property type="evidence" value="ECO:0007669"/>
    <property type="project" value="TreeGrafter"/>
</dbReference>
<name>A0A9W9RQP6_9EURO</name>
<dbReference type="OrthoDB" id="10254721at2759"/>
<evidence type="ECO:0000256" key="7">
    <source>
        <dbReference type="ARBA" id="ARBA00022840"/>
    </source>
</evidence>
<evidence type="ECO:0000313" key="10">
    <source>
        <dbReference type="EMBL" id="KAJ5364651.1"/>
    </source>
</evidence>
<keyword evidence="6" id="KW-0547">Nucleotide-binding</keyword>
<evidence type="ECO:0000256" key="9">
    <source>
        <dbReference type="ARBA" id="ARBA00031547"/>
    </source>
</evidence>
<evidence type="ECO:0000256" key="1">
    <source>
        <dbReference type="ARBA" id="ARBA00001946"/>
    </source>
</evidence>
<dbReference type="PANTHER" id="PTHR32057:SF14">
    <property type="entry name" value="PROTEIN ADENYLYLTRANSFERASE SELO, MITOCHONDRIAL"/>
    <property type="match status" value="1"/>
</dbReference>
<dbReference type="HAMAP" id="MF_00692">
    <property type="entry name" value="SelO"/>
    <property type="match status" value="1"/>
</dbReference>
<protein>
    <recommendedName>
        <fullName evidence="9">Selenoprotein O</fullName>
    </recommendedName>
</protein>
<proteinExistence type="inferred from homology"/>
<comment type="caution">
    <text evidence="10">The sequence shown here is derived from an EMBL/GenBank/DDBJ whole genome shotgun (WGS) entry which is preliminary data.</text>
</comment>